<dbReference type="EMBL" id="PGOL01003245">
    <property type="protein sequence ID" value="PKI41986.1"/>
    <property type="molecule type" value="Genomic_DNA"/>
</dbReference>
<evidence type="ECO:0000256" key="1">
    <source>
        <dbReference type="SAM" id="MobiDB-lite"/>
    </source>
</evidence>
<accession>A0A2I0IF53</accession>
<evidence type="ECO:0000313" key="3">
    <source>
        <dbReference type="Proteomes" id="UP000233551"/>
    </source>
</evidence>
<comment type="caution">
    <text evidence="2">The sequence shown here is derived from an EMBL/GenBank/DDBJ whole genome shotgun (WGS) entry which is preliminary data.</text>
</comment>
<reference evidence="2 3" key="1">
    <citation type="submission" date="2017-11" db="EMBL/GenBank/DDBJ databases">
        <title>De-novo sequencing of pomegranate (Punica granatum L.) genome.</title>
        <authorList>
            <person name="Akparov Z."/>
            <person name="Amiraslanov A."/>
            <person name="Hajiyeva S."/>
            <person name="Abbasov M."/>
            <person name="Kaur K."/>
            <person name="Hamwieh A."/>
            <person name="Solovyev V."/>
            <person name="Salamov A."/>
            <person name="Braich B."/>
            <person name="Kosarev P."/>
            <person name="Mahmoud A."/>
            <person name="Hajiyev E."/>
            <person name="Babayeva S."/>
            <person name="Izzatullayeva V."/>
            <person name="Mammadov A."/>
            <person name="Mammadov A."/>
            <person name="Sharifova S."/>
            <person name="Ojaghi J."/>
            <person name="Eynullazada K."/>
            <person name="Bayramov B."/>
            <person name="Abdulazimova A."/>
            <person name="Shahmuradov I."/>
        </authorList>
    </citation>
    <scope>NUCLEOTIDE SEQUENCE [LARGE SCALE GENOMIC DNA]</scope>
    <source>
        <strain evidence="3">cv. AG2017</strain>
        <tissue evidence="2">Leaf</tissue>
    </source>
</reference>
<feature type="region of interest" description="Disordered" evidence="1">
    <location>
        <begin position="81"/>
        <end position="100"/>
    </location>
</feature>
<name>A0A2I0IF53_PUNGR</name>
<organism evidence="2 3">
    <name type="scientific">Punica granatum</name>
    <name type="common">Pomegranate</name>
    <dbReference type="NCBI Taxonomy" id="22663"/>
    <lineage>
        <taxon>Eukaryota</taxon>
        <taxon>Viridiplantae</taxon>
        <taxon>Streptophyta</taxon>
        <taxon>Embryophyta</taxon>
        <taxon>Tracheophyta</taxon>
        <taxon>Spermatophyta</taxon>
        <taxon>Magnoliopsida</taxon>
        <taxon>eudicotyledons</taxon>
        <taxon>Gunneridae</taxon>
        <taxon>Pentapetalae</taxon>
        <taxon>rosids</taxon>
        <taxon>malvids</taxon>
        <taxon>Myrtales</taxon>
        <taxon>Lythraceae</taxon>
        <taxon>Punica</taxon>
    </lineage>
</organism>
<feature type="compositionally biased region" description="Low complexity" evidence="1">
    <location>
        <begin position="84"/>
        <end position="100"/>
    </location>
</feature>
<dbReference type="AlphaFoldDB" id="A0A2I0IF53"/>
<dbReference type="Proteomes" id="UP000233551">
    <property type="component" value="Unassembled WGS sequence"/>
</dbReference>
<keyword evidence="3" id="KW-1185">Reference proteome</keyword>
<gene>
    <name evidence="2" type="ORF">CRG98_037604</name>
</gene>
<protein>
    <submittedName>
        <fullName evidence="2">Uncharacterized protein</fullName>
    </submittedName>
</protein>
<sequence length="202" mass="22537">MARQSKKSLFILESAKSSGRHAHAIEGLQGSPKVNKVTREFNNVQNRHFQYITCRFSSFRAKIVLSGEQYTRHQLQRQTLGVTARARAQQPSPRARAPAPLCPGRPSACMHARRHCHTSACRVRSSPVPAHARQRLPVRSTVRSSSLACLTSCCACARQLTPNRMPLFARTYITLHPNVLTSVQTSHPTLKPFPESFLTSRG</sequence>
<proteinExistence type="predicted"/>
<evidence type="ECO:0000313" key="2">
    <source>
        <dbReference type="EMBL" id="PKI41986.1"/>
    </source>
</evidence>